<feature type="region of interest" description="Disordered" evidence="1">
    <location>
        <begin position="179"/>
        <end position="260"/>
    </location>
</feature>
<dbReference type="Proteomes" id="UP000187209">
    <property type="component" value="Unassembled WGS sequence"/>
</dbReference>
<dbReference type="AlphaFoldDB" id="A0A1R2CF05"/>
<protein>
    <submittedName>
        <fullName evidence="2">Uncharacterized protein</fullName>
    </submittedName>
</protein>
<feature type="compositionally biased region" description="Polar residues" evidence="1">
    <location>
        <begin position="246"/>
        <end position="260"/>
    </location>
</feature>
<feature type="compositionally biased region" description="Basic and acidic residues" evidence="1">
    <location>
        <begin position="450"/>
        <end position="460"/>
    </location>
</feature>
<evidence type="ECO:0000256" key="1">
    <source>
        <dbReference type="SAM" id="MobiDB-lite"/>
    </source>
</evidence>
<sequence length="460" mass="52116">MYQDLIIPTIYTPDKSEDISISSTRFETEQNKKKISKQLKLLEDLIEEKSLLVNSTGYNAKAHLVKEHSILSQKLENISSISSSQFKHRVEVHKIPVSIKHRKKQELDKELGLGPSKIPNPPPCIHYDTPKIGKINTTTWRGCPKPSWKSHNQIASSLNTTSLEYLVYEEGHRFPAMTRSSSIAKLHKPETEKSSIKTSRSAYSSPRPSGQLSKAISTQTPFGQKSQSVQSEVVPTVKKPRRASSKKQNSTPSPQGQSVFSPFIYPPAPPIYIQMPTFNSVPGGFQYPTYNTYQYPNYSAYSPENLGLSPKQATTNSNSHKTRQAKEVPIQAKIYRNSGLQTLLFEDSSSASLATTDKENSSLKAWYRNFGPGMTPADFLKRNKALYLKLIQNQYPRHLFPHVSRNRKSLINIKSELISRNRKSLINIKSELRKHKKKGKNKRVRILSPRLEKLSTPKRS</sequence>
<organism evidence="2 3">
    <name type="scientific">Stentor coeruleus</name>
    <dbReference type="NCBI Taxonomy" id="5963"/>
    <lineage>
        <taxon>Eukaryota</taxon>
        <taxon>Sar</taxon>
        <taxon>Alveolata</taxon>
        <taxon>Ciliophora</taxon>
        <taxon>Postciliodesmatophora</taxon>
        <taxon>Heterotrichea</taxon>
        <taxon>Heterotrichida</taxon>
        <taxon>Stentoridae</taxon>
        <taxon>Stentor</taxon>
    </lineage>
</organism>
<comment type="caution">
    <text evidence="2">The sequence shown here is derived from an EMBL/GenBank/DDBJ whole genome shotgun (WGS) entry which is preliminary data.</text>
</comment>
<dbReference type="EMBL" id="MPUH01000175">
    <property type="protein sequence ID" value="OMJ87526.1"/>
    <property type="molecule type" value="Genomic_DNA"/>
</dbReference>
<feature type="region of interest" description="Disordered" evidence="1">
    <location>
        <begin position="434"/>
        <end position="460"/>
    </location>
</feature>
<proteinExistence type="predicted"/>
<feature type="compositionally biased region" description="Polar residues" evidence="1">
    <location>
        <begin position="196"/>
        <end position="233"/>
    </location>
</feature>
<evidence type="ECO:0000313" key="2">
    <source>
        <dbReference type="EMBL" id="OMJ87526.1"/>
    </source>
</evidence>
<evidence type="ECO:0000313" key="3">
    <source>
        <dbReference type="Proteomes" id="UP000187209"/>
    </source>
</evidence>
<name>A0A1R2CF05_9CILI</name>
<keyword evidence="3" id="KW-1185">Reference proteome</keyword>
<feature type="compositionally biased region" description="Basic residues" evidence="1">
    <location>
        <begin position="434"/>
        <end position="445"/>
    </location>
</feature>
<gene>
    <name evidence="2" type="ORF">SteCoe_10783</name>
</gene>
<reference evidence="2 3" key="1">
    <citation type="submission" date="2016-11" db="EMBL/GenBank/DDBJ databases">
        <title>The macronuclear genome of Stentor coeruleus: a giant cell with tiny introns.</title>
        <authorList>
            <person name="Slabodnick M."/>
            <person name="Ruby J.G."/>
            <person name="Reiff S.B."/>
            <person name="Swart E.C."/>
            <person name="Gosai S."/>
            <person name="Prabakaran S."/>
            <person name="Witkowska E."/>
            <person name="Larue G.E."/>
            <person name="Fisher S."/>
            <person name="Freeman R.M."/>
            <person name="Gunawardena J."/>
            <person name="Chu W."/>
            <person name="Stover N.A."/>
            <person name="Gregory B.D."/>
            <person name="Nowacki M."/>
            <person name="Derisi J."/>
            <person name="Roy S.W."/>
            <person name="Marshall W.F."/>
            <person name="Sood P."/>
        </authorList>
    </citation>
    <scope>NUCLEOTIDE SEQUENCE [LARGE SCALE GENOMIC DNA]</scope>
    <source>
        <strain evidence="2">WM001</strain>
    </source>
</reference>
<accession>A0A1R2CF05</accession>